<accession>A0A7W6ETG9</accession>
<dbReference type="Gene3D" id="1.10.10.60">
    <property type="entry name" value="Homeodomain-like"/>
    <property type="match status" value="2"/>
</dbReference>
<dbReference type="GO" id="GO:0003700">
    <property type="term" value="F:DNA-binding transcription factor activity"/>
    <property type="evidence" value="ECO:0007669"/>
    <property type="project" value="InterPro"/>
</dbReference>
<gene>
    <name evidence="4" type="ORF">FHS57_005798</name>
</gene>
<reference evidence="4 5" key="1">
    <citation type="submission" date="2020-08" db="EMBL/GenBank/DDBJ databases">
        <title>Genomic Encyclopedia of Type Strains, Phase IV (KMG-IV): sequencing the most valuable type-strain genomes for metagenomic binning, comparative biology and taxonomic classification.</title>
        <authorList>
            <person name="Goeker M."/>
        </authorList>
    </citation>
    <scope>NUCLEOTIDE SEQUENCE [LARGE SCALE GENOMIC DNA]</scope>
    <source>
        <strain evidence="4 5">DSM 17976</strain>
    </source>
</reference>
<dbReference type="InterPro" id="IPR018060">
    <property type="entry name" value="HTH_AraC"/>
</dbReference>
<evidence type="ECO:0000256" key="2">
    <source>
        <dbReference type="ARBA" id="ARBA00023163"/>
    </source>
</evidence>
<evidence type="ECO:0000259" key="3">
    <source>
        <dbReference type="PROSITE" id="PS01124"/>
    </source>
</evidence>
<evidence type="ECO:0000313" key="5">
    <source>
        <dbReference type="Proteomes" id="UP000541352"/>
    </source>
</evidence>
<feature type="domain" description="HTH araC/xylS-type" evidence="3">
    <location>
        <begin position="167"/>
        <end position="259"/>
    </location>
</feature>
<keyword evidence="2" id="KW-0804">Transcription</keyword>
<dbReference type="PANTHER" id="PTHR47893:SF1">
    <property type="entry name" value="REGULATORY PROTEIN PCHR"/>
    <property type="match status" value="1"/>
</dbReference>
<dbReference type="InterPro" id="IPR009057">
    <property type="entry name" value="Homeodomain-like_sf"/>
</dbReference>
<keyword evidence="1" id="KW-0805">Transcription regulation</keyword>
<dbReference type="Pfam" id="PF12833">
    <property type="entry name" value="HTH_18"/>
    <property type="match status" value="1"/>
</dbReference>
<dbReference type="SUPFAM" id="SSF46689">
    <property type="entry name" value="Homeodomain-like"/>
    <property type="match status" value="1"/>
</dbReference>
<dbReference type="PANTHER" id="PTHR47893">
    <property type="entry name" value="REGULATORY PROTEIN PCHR"/>
    <property type="match status" value="1"/>
</dbReference>
<keyword evidence="5" id="KW-1185">Reference proteome</keyword>
<proteinExistence type="predicted"/>
<name>A0A7W6ETG9_9BACT</name>
<dbReference type="Proteomes" id="UP000541352">
    <property type="component" value="Unassembled WGS sequence"/>
</dbReference>
<protein>
    <submittedName>
        <fullName evidence="4">AraC-like DNA-binding protein</fullName>
    </submittedName>
</protein>
<sequence>MNIEFTVFNEEDDYKSINQRKWVIDKDIHYGVLGEFFFHISSNKDFPMYLQDYSIINPICFKFCDKNYTRCIYLFLDQKWLKNELKLPIDEVALVAPYLCKEWSKDKHIISNKFHLLWEQLSLSTSNILFFRAFIYDLIYRVIDEIENSINVCQENAYYRKEKRKIEQVVERVIQNVHLPIPKLEQFAQEVGMSVSKFKVLFKKIYGQSPYQYLLEHKLVYARKMYQTGEYTLSQIALKIGYSHISGFTKIYKKRFNER</sequence>
<evidence type="ECO:0000256" key="1">
    <source>
        <dbReference type="ARBA" id="ARBA00023015"/>
    </source>
</evidence>
<dbReference type="InterPro" id="IPR053142">
    <property type="entry name" value="PchR_regulatory_protein"/>
</dbReference>
<dbReference type="PROSITE" id="PS01124">
    <property type="entry name" value="HTH_ARAC_FAMILY_2"/>
    <property type="match status" value="1"/>
</dbReference>
<dbReference type="EMBL" id="JACIBY010000021">
    <property type="protein sequence ID" value="MBB3841769.1"/>
    <property type="molecule type" value="Genomic_DNA"/>
</dbReference>
<evidence type="ECO:0000313" key="4">
    <source>
        <dbReference type="EMBL" id="MBB3841769.1"/>
    </source>
</evidence>
<dbReference type="SMART" id="SM00342">
    <property type="entry name" value="HTH_ARAC"/>
    <property type="match status" value="1"/>
</dbReference>
<keyword evidence="4" id="KW-0238">DNA-binding</keyword>
<organism evidence="4 5">
    <name type="scientific">Runella defluvii</name>
    <dbReference type="NCBI Taxonomy" id="370973"/>
    <lineage>
        <taxon>Bacteria</taxon>
        <taxon>Pseudomonadati</taxon>
        <taxon>Bacteroidota</taxon>
        <taxon>Cytophagia</taxon>
        <taxon>Cytophagales</taxon>
        <taxon>Spirosomataceae</taxon>
        <taxon>Runella</taxon>
    </lineage>
</organism>
<dbReference type="GO" id="GO:0043565">
    <property type="term" value="F:sequence-specific DNA binding"/>
    <property type="evidence" value="ECO:0007669"/>
    <property type="project" value="InterPro"/>
</dbReference>
<dbReference type="RefSeq" id="WP_183979658.1">
    <property type="nucleotide sequence ID" value="NZ_JACIBY010000021.1"/>
</dbReference>
<dbReference type="AlphaFoldDB" id="A0A7W6ETG9"/>
<comment type="caution">
    <text evidence="4">The sequence shown here is derived from an EMBL/GenBank/DDBJ whole genome shotgun (WGS) entry which is preliminary data.</text>
</comment>